<organism evidence="2 3">
    <name type="scientific">Flexivirga caeni</name>
    <dbReference type="NCBI Taxonomy" id="2294115"/>
    <lineage>
        <taxon>Bacteria</taxon>
        <taxon>Bacillati</taxon>
        <taxon>Actinomycetota</taxon>
        <taxon>Actinomycetes</taxon>
        <taxon>Micrococcales</taxon>
        <taxon>Dermacoccaceae</taxon>
        <taxon>Flexivirga</taxon>
    </lineage>
</organism>
<evidence type="ECO:0000256" key="1">
    <source>
        <dbReference type="SAM" id="MobiDB-lite"/>
    </source>
</evidence>
<feature type="region of interest" description="Disordered" evidence="1">
    <location>
        <begin position="48"/>
        <end position="69"/>
    </location>
</feature>
<comment type="caution">
    <text evidence="2">The sequence shown here is derived from an EMBL/GenBank/DDBJ whole genome shotgun (WGS) entry which is preliminary data.</text>
</comment>
<keyword evidence="3" id="KW-1185">Reference proteome</keyword>
<evidence type="ECO:0000313" key="2">
    <source>
        <dbReference type="EMBL" id="RNI20699.1"/>
    </source>
</evidence>
<name>A0A3M9M567_9MICO</name>
<accession>A0A3M9M567</accession>
<dbReference type="AlphaFoldDB" id="A0A3M9M567"/>
<dbReference type="Proteomes" id="UP000271678">
    <property type="component" value="Unassembled WGS sequence"/>
</dbReference>
<protein>
    <submittedName>
        <fullName evidence="2">Uncharacterized protein</fullName>
    </submittedName>
</protein>
<dbReference type="EMBL" id="RJJQ01000015">
    <property type="protein sequence ID" value="RNI20699.1"/>
    <property type="molecule type" value="Genomic_DNA"/>
</dbReference>
<gene>
    <name evidence="2" type="ORF">EFY87_14040</name>
</gene>
<reference evidence="2 3" key="1">
    <citation type="submission" date="2018-11" db="EMBL/GenBank/DDBJ databases">
        <title>Draft genome of Simplicispira Flexivirga sp. BO-16.</title>
        <authorList>
            <person name="Im W.T."/>
        </authorList>
    </citation>
    <scope>NUCLEOTIDE SEQUENCE [LARGE SCALE GENOMIC DNA]</scope>
    <source>
        <strain evidence="2 3">BO-16</strain>
    </source>
</reference>
<sequence length="69" mass="7492">MDAYAAPTKTQRIYSGDQRILAGGKDFPMPMLDVLSYDYDYLVNPEIGSSRASANHGPASLLGRLSTAR</sequence>
<evidence type="ECO:0000313" key="3">
    <source>
        <dbReference type="Proteomes" id="UP000271678"/>
    </source>
</evidence>
<proteinExistence type="predicted"/>